<protein>
    <recommendedName>
        <fullName evidence="6">Peptidase</fullName>
    </recommendedName>
</protein>
<feature type="transmembrane region" description="Helical" evidence="2">
    <location>
        <begin position="277"/>
        <end position="298"/>
    </location>
</feature>
<keyword evidence="2" id="KW-1133">Transmembrane helix</keyword>
<evidence type="ECO:0000313" key="5">
    <source>
        <dbReference type="Proteomes" id="UP000215771"/>
    </source>
</evidence>
<feature type="region of interest" description="Disordered" evidence="1">
    <location>
        <begin position="237"/>
        <end position="271"/>
    </location>
</feature>
<reference evidence="4 5" key="1">
    <citation type="submission" date="2017-08" db="EMBL/GenBank/DDBJ databases">
        <authorList>
            <person name="de Groot N.N."/>
        </authorList>
    </citation>
    <scope>NUCLEOTIDE SEQUENCE [LARGE SCALE GENOMIC DNA]</scope>
    <source>
        <strain evidence="4 5">NBT06-6</strain>
    </source>
</reference>
<feature type="compositionally biased region" description="Low complexity" evidence="1">
    <location>
        <begin position="261"/>
        <end position="271"/>
    </location>
</feature>
<gene>
    <name evidence="4" type="ORF">CIG21_00045</name>
</gene>
<feature type="chain" id="PRO_5013035126" description="Peptidase" evidence="3">
    <location>
        <begin position="23"/>
        <end position="305"/>
    </location>
</feature>
<keyword evidence="2" id="KW-0812">Transmembrane</keyword>
<keyword evidence="3" id="KW-0732">Signal</keyword>
<dbReference type="AlphaFoldDB" id="A0A269PG74"/>
<organism evidence="4 5">
    <name type="scientific">Corynebacterium hadale</name>
    <dbReference type="NCBI Taxonomy" id="2026255"/>
    <lineage>
        <taxon>Bacteria</taxon>
        <taxon>Bacillati</taxon>
        <taxon>Actinomycetota</taxon>
        <taxon>Actinomycetes</taxon>
        <taxon>Mycobacteriales</taxon>
        <taxon>Corynebacteriaceae</taxon>
        <taxon>Corynebacterium</taxon>
    </lineage>
</organism>
<proteinExistence type="predicted"/>
<dbReference type="EMBL" id="NQMQ01000001">
    <property type="protein sequence ID" value="PAJ71173.1"/>
    <property type="molecule type" value="Genomic_DNA"/>
</dbReference>
<dbReference type="InterPro" id="IPR022435">
    <property type="entry name" value="Surface-anchored_actinobac"/>
</dbReference>
<sequence length="305" mass="31901">MKLQLAALTLAAATALAPVAGAQGMDNDPALQQTVRSDEAIAPAGEQAVISAGHVDLGATFDGDELTFLARDDSQDPPVWRRLDDVVFQVSDDAKQTLPDTGAFDFTGAGAGDDVWVIPQTEVQGVPWLGWNTQSPSLLERSSNGVSLEFGGHEGDGDFSLFLQPGGFHEPQLLWSSREDGTQPMWVEPNTHTHANWVFTQPGVQLVGVRAVVKDNEGNTHTDEEVVRIAVGSDTDPAEAQAAEFSGPWRGAENGDENEATDGATDAAAGSSAGSNAGLLVALGIGVLVVALVALLVVRSRKGRA</sequence>
<dbReference type="NCBIfam" id="TIGR03769">
    <property type="entry name" value="P_ac_wall_RPT"/>
    <property type="match status" value="1"/>
</dbReference>
<evidence type="ECO:0000313" key="4">
    <source>
        <dbReference type="EMBL" id="PAJ71173.1"/>
    </source>
</evidence>
<evidence type="ECO:0000256" key="1">
    <source>
        <dbReference type="SAM" id="MobiDB-lite"/>
    </source>
</evidence>
<evidence type="ECO:0008006" key="6">
    <source>
        <dbReference type="Google" id="ProtNLM"/>
    </source>
</evidence>
<name>A0A269PG74_9CORY</name>
<accession>A0A269PG74</accession>
<comment type="caution">
    <text evidence="4">The sequence shown here is derived from an EMBL/GenBank/DDBJ whole genome shotgun (WGS) entry which is preliminary data.</text>
</comment>
<dbReference type="RefSeq" id="WP_095275087.1">
    <property type="nucleotide sequence ID" value="NZ_CP047655.1"/>
</dbReference>
<dbReference type="NCBIfam" id="NF038134">
    <property type="entry name" value="choice_anch_M"/>
    <property type="match status" value="1"/>
</dbReference>
<keyword evidence="2" id="KW-0472">Membrane</keyword>
<feature type="signal peptide" evidence="3">
    <location>
        <begin position="1"/>
        <end position="22"/>
    </location>
</feature>
<dbReference type="Proteomes" id="UP000215771">
    <property type="component" value="Unassembled WGS sequence"/>
</dbReference>
<evidence type="ECO:0000256" key="3">
    <source>
        <dbReference type="SAM" id="SignalP"/>
    </source>
</evidence>
<evidence type="ECO:0000256" key="2">
    <source>
        <dbReference type="SAM" id="Phobius"/>
    </source>
</evidence>